<dbReference type="SUPFAM" id="SSF46600">
    <property type="entry name" value="C-terminal UvrC-binding domain of UvrB"/>
    <property type="match status" value="1"/>
</dbReference>
<dbReference type="Pfam" id="PF03065">
    <property type="entry name" value="Glyco_hydro_57"/>
    <property type="match status" value="1"/>
</dbReference>
<dbReference type="Pfam" id="PF02151">
    <property type="entry name" value="UVR"/>
    <property type="match status" value="1"/>
</dbReference>
<protein>
    <recommendedName>
        <fullName evidence="4">UVR domain-containing protein</fullName>
    </recommendedName>
</protein>
<gene>
    <name evidence="5" type="ORF">A2V54_02795</name>
</gene>
<evidence type="ECO:0000313" key="6">
    <source>
        <dbReference type="Proteomes" id="UP000176583"/>
    </source>
</evidence>
<comment type="similarity">
    <text evidence="1">Belongs to the glycosyl hydrolase 57 family.</text>
</comment>
<dbReference type="InterPro" id="IPR052046">
    <property type="entry name" value="GH57_Enzymes"/>
</dbReference>
<comment type="caution">
    <text evidence="5">The sequence shown here is derived from an EMBL/GenBank/DDBJ whole genome shotgun (WGS) entry which is preliminary data.</text>
</comment>
<dbReference type="PANTHER" id="PTHR36306">
    <property type="entry name" value="ALPHA-AMYLASE-RELATED-RELATED"/>
    <property type="match status" value="1"/>
</dbReference>
<evidence type="ECO:0000259" key="4">
    <source>
        <dbReference type="PROSITE" id="PS50151"/>
    </source>
</evidence>
<dbReference type="InterPro" id="IPR036876">
    <property type="entry name" value="UVR_dom_sf"/>
</dbReference>
<evidence type="ECO:0000256" key="3">
    <source>
        <dbReference type="SAM" id="Coils"/>
    </source>
</evidence>
<dbReference type="Proteomes" id="UP000176583">
    <property type="component" value="Unassembled WGS sequence"/>
</dbReference>
<dbReference type="PROSITE" id="PS50151">
    <property type="entry name" value="UVR"/>
    <property type="match status" value="1"/>
</dbReference>
<keyword evidence="3" id="KW-0175">Coiled coil</keyword>
<dbReference type="GO" id="GO:0003824">
    <property type="term" value="F:catalytic activity"/>
    <property type="evidence" value="ECO:0007669"/>
    <property type="project" value="InterPro"/>
</dbReference>
<feature type="domain" description="UVR" evidence="4">
    <location>
        <begin position="405"/>
        <end position="440"/>
    </location>
</feature>
<dbReference type="InterPro" id="IPR001943">
    <property type="entry name" value="UVR_dom"/>
</dbReference>
<dbReference type="InterPro" id="IPR004300">
    <property type="entry name" value="Glyco_hydro_57_N"/>
</dbReference>
<dbReference type="EMBL" id="MEUW01000001">
    <property type="protein sequence ID" value="OGC44997.1"/>
    <property type="molecule type" value="Genomic_DNA"/>
</dbReference>
<dbReference type="InterPro" id="IPR011330">
    <property type="entry name" value="Glyco_hydro/deAcase_b/a-brl"/>
</dbReference>
<evidence type="ECO:0000256" key="1">
    <source>
        <dbReference type="ARBA" id="ARBA00006821"/>
    </source>
</evidence>
<accession>A0A1F4UJ93</accession>
<dbReference type="AlphaFoldDB" id="A0A1F4UJ93"/>
<organism evidence="5 6">
    <name type="scientific">candidate division WWE3 bacterium RBG_19FT_COMBO_53_11</name>
    <dbReference type="NCBI Taxonomy" id="1802613"/>
    <lineage>
        <taxon>Bacteria</taxon>
        <taxon>Katanobacteria</taxon>
    </lineage>
</organism>
<dbReference type="Gene3D" id="3.20.110.20">
    <property type="match status" value="1"/>
</dbReference>
<reference evidence="5 6" key="1">
    <citation type="journal article" date="2016" name="Nat. Commun.">
        <title>Thousands of microbial genomes shed light on interconnected biogeochemical processes in an aquifer system.</title>
        <authorList>
            <person name="Anantharaman K."/>
            <person name="Brown C.T."/>
            <person name="Hug L.A."/>
            <person name="Sharon I."/>
            <person name="Castelle C.J."/>
            <person name="Probst A.J."/>
            <person name="Thomas B.C."/>
            <person name="Singh A."/>
            <person name="Wilkins M.J."/>
            <person name="Karaoz U."/>
            <person name="Brodie E.L."/>
            <person name="Williams K.H."/>
            <person name="Hubbard S.S."/>
            <person name="Banfield J.F."/>
        </authorList>
    </citation>
    <scope>NUCLEOTIDE SEQUENCE [LARGE SCALE GENOMIC DNA]</scope>
</reference>
<dbReference type="Gene3D" id="4.10.860.10">
    <property type="entry name" value="UVR domain"/>
    <property type="match status" value="1"/>
</dbReference>
<keyword evidence="2" id="KW-0119">Carbohydrate metabolism</keyword>
<evidence type="ECO:0000313" key="5">
    <source>
        <dbReference type="EMBL" id="OGC44997.1"/>
    </source>
</evidence>
<dbReference type="SUPFAM" id="SSF88713">
    <property type="entry name" value="Glycoside hydrolase/deacetylase"/>
    <property type="match status" value="1"/>
</dbReference>
<dbReference type="STRING" id="1802613.A2V54_02795"/>
<evidence type="ECO:0000256" key="2">
    <source>
        <dbReference type="ARBA" id="ARBA00023277"/>
    </source>
</evidence>
<feature type="coiled-coil region" evidence="3">
    <location>
        <begin position="401"/>
        <end position="428"/>
    </location>
</feature>
<name>A0A1F4UJ93_UNCKA</name>
<sequence length="444" mass="51774">MIWANFLHFYQPPTQKKIWVDRITEESYRRVLKGLLDHPAARVTLNINGVLLDLWEEFGHKDVIEMVGQLLDRGQIELTGSAKFHPLLPTIPEDEIKRQIELNAVTLKKYFGDYQPKGFFPPEMAYDSVVAKVAKEMGFSWIIAEELSYPGKVAYDRIYQDQETGITLFFRERETSYKILSGQLGTDRLFLEALGARVWKNEYLLTAMDGETFGHHRPGMDRALMELLSLEAVPTVLISELPEKFPQVEKVSPRPSTWALMEKDLEKKVPFARWDDPDNEIHKTQWELTELAIKTVRNSKDPGKSREMLDRAIHSDQYWWASARPWWSLEMIERGAFELKETISMVPAAADEIKQKAKDLYFSIITTGFAWQREGRVEELAKVEDEEIRMHTDSALPGLPKEEIEKMIKHLEDEMEEVTRNREFERAALLRDRIKELDNYVNQK</sequence>
<dbReference type="GO" id="GO:0005975">
    <property type="term" value="P:carbohydrate metabolic process"/>
    <property type="evidence" value="ECO:0007669"/>
    <property type="project" value="InterPro"/>
</dbReference>
<proteinExistence type="inferred from homology"/>